<comment type="subcellular location">
    <subcellularLocation>
        <location evidence="1">Nucleus</location>
    </subcellularLocation>
</comment>
<evidence type="ECO:0000256" key="2">
    <source>
        <dbReference type="ARBA" id="ARBA00009307"/>
    </source>
</evidence>
<dbReference type="FunFam" id="2.40.50.140:FF:000043">
    <property type="entry name" value="DNA-directed RNA polymerase II subunit RPB7"/>
    <property type="match status" value="1"/>
</dbReference>
<dbReference type="KEGG" id="bbes:BESB_037510"/>
<evidence type="ECO:0000259" key="7">
    <source>
        <dbReference type="Pfam" id="PF03876"/>
    </source>
</evidence>
<dbReference type="InterPro" id="IPR003029">
    <property type="entry name" value="S1_domain"/>
</dbReference>
<dbReference type="VEuPathDB" id="ToxoDB:BESB_037510"/>
<organism evidence="8 9">
    <name type="scientific">Besnoitia besnoiti</name>
    <name type="common">Apicomplexan protozoan</name>
    <dbReference type="NCBI Taxonomy" id="94643"/>
    <lineage>
        <taxon>Eukaryota</taxon>
        <taxon>Sar</taxon>
        <taxon>Alveolata</taxon>
        <taxon>Apicomplexa</taxon>
        <taxon>Conoidasida</taxon>
        <taxon>Coccidia</taxon>
        <taxon>Eucoccidiorida</taxon>
        <taxon>Eimeriorina</taxon>
        <taxon>Sarcocystidae</taxon>
        <taxon>Besnoitia</taxon>
    </lineage>
</organism>
<dbReference type="AlphaFoldDB" id="A0A2A9MN61"/>
<dbReference type="GO" id="GO:0000932">
    <property type="term" value="C:P-body"/>
    <property type="evidence" value="ECO:0007669"/>
    <property type="project" value="TreeGrafter"/>
</dbReference>
<sequence>MFFVIEQWHNVALRPAQLGRRYHQYVETLLRQQVEGKCLHNLGYIICVIRIVHMEAGRVQDGTGMVIVAARYQAITFKPFKDEVLDAVITDVNKLGLFAQCGPLKVFVSRASLPPSFVYQDDSAVGCMTDGEVELRVDSDIRLRLLGVRYDSMNLFAIATINESYLGPIHHSNLGTQSNAALFGGLGAASSDYVSPQSPSLHSPHSPAL</sequence>
<dbReference type="GO" id="GO:0006367">
    <property type="term" value="P:transcription initiation at RNA polymerase II promoter"/>
    <property type="evidence" value="ECO:0007669"/>
    <property type="project" value="TreeGrafter"/>
</dbReference>
<feature type="domain" description="S1 motif" evidence="6">
    <location>
        <begin position="78"/>
        <end position="151"/>
    </location>
</feature>
<comment type="similarity">
    <text evidence="2">Belongs to the eukaryotic RPB7/RPC8 RNA polymerase subunit family.</text>
</comment>
<keyword evidence="5" id="KW-0539">Nucleus</keyword>
<dbReference type="Pfam" id="PF00575">
    <property type="entry name" value="S1"/>
    <property type="match status" value="1"/>
</dbReference>
<dbReference type="InterPro" id="IPR012340">
    <property type="entry name" value="NA-bd_OB-fold"/>
</dbReference>
<dbReference type="PANTHER" id="PTHR12709:SF4">
    <property type="entry name" value="DNA-DIRECTED RNA POLYMERASE II SUBUNIT RPB7"/>
    <property type="match status" value="1"/>
</dbReference>
<dbReference type="GO" id="GO:0003697">
    <property type="term" value="F:single-stranded DNA binding"/>
    <property type="evidence" value="ECO:0007669"/>
    <property type="project" value="TreeGrafter"/>
</dbReference>
<evidence type="ECO:0000313" key="9">
    <source>
        <dbReference type="Proteomes" id="UP000224006"/>
    </source>
</evidence>
<dbReference type="Proteomes" id="UP000224006">
    <property type="component" value="Chromosome II"/>
</dbReference>
<evidence type="ECO:0000256" key="1">
    <source>
        <dbReference type="ARBA" id="ARBA00004123"/>
    </source>
</evidence>
<dbReference type="GO" id="GO:0031369">
    <property type="term" value="F:translation initiation factor binding"/>
    <property type="evidence" value="ECO:0007669"/>
    <property type="project" value="TreeGrafter"/>
</dbReference>
<dbReference type="STRING" id="94643.A0A2A9MN61"/>
<evidence type="ECO:0000313" key="8">
    <source>
        <dbReference type="EMBL" id="PFH37293.1"/>
    </source>
</evidence>
<evidence type="ECO:0000256" key="3">
    <source>
        <dbReference type="ARBA" id="ARBA00022478"/>
    </source>
</evidence>
<dbReference type="PANTHER" id="PTHR12709">
    <property type="entry name" value="DNA-DIRECTED RNA POLYMERASE II, III"/>
    <property type="match status" value="1"/>
</dbReference>
<name>A0A2A9MN61_BESBE</name>
<evidence type="ECO:0000256" key="4">
    <source>
        <dbReference type="ARBA" id="ARBA00023163"/>
    </source>
</evidence>
<dbReference type="Pfam" id="PF03876">
    <property type="entry name" value="SHS2_Rpb7-N"/>
    <property type="match status" value="1"/>
</dbReference>
<dbReference type="SUPFAM" id="SSF88798">
    <property type="entry name" value="N-terminal, heterodimerisation domain of RBP7 (RpoE)"/>
    <property type="match status" value="1"/>
</dbReference>
<dbReference type="InterPro" id="IPR036898">
    <property type="entry name" value="RNA_pol_Rpb7-like_N_sf"/>
</dbReference>
<dbReference type="OrthoDB" id="1162399at2759"/>
<feature type="domain" description="RNA polymerase Rpb7-like N-terminal" evidence="7">
    <location>
        <begin position="8"/>
        <end position="64"/>
    </location>
</feature>
<keyword evidence="3 8" id="KW-0240">DNA-directed RNA polymerase</keyword>
<dbReference type="RefSeq" id="XP_029221302.1">
    <property type="nucleotide sequence ID" value="XM_029362337.1"/>
</dbReference>
<dbReference type="FunFam" id="3.30.1490.120:FF:000001">
    <property type="entry name" value="DNA-directed RNA polymerase II subunit RPB7"/>
    <property type="match status" value="1"/>
</dbReference>
<proteinExistence type="inferred from homology"/>
<comment type="caution">
    <text evidence="8">The sequence shown here is derived from an EMBL/GenBank/DDBJ whole genome shotgun (WGS) entry which is preliminary data.</text>
</comment>
<evidence type="ECO:0000259" key="6">
    <source>
        <dbReference type="Pfam" id="PF00575"/>
    </source>
</evidence>
<dbReference type="Gene3D" id="2.40.50.140">
    <property type="entry name" value="Nucleic acid-binding proteins"/>
    <property type="match status" value="1"/>
</dbReference>
<dbReference type="GO" id="GO:0060213">
    <property type="term" value="P:positive regulation of nuclear-transcribed mRNA poly(A) tail shortening"/>
    <property type="evidence" value="ECO:0007669"/>
    <property type="project" value="TreeGrafter"/>
</dbReference>
<dbReference type="InterPro" id="IPR045113">
    <property type="entry name" value="Rpb7-like"/>
</dbReference>
<dbReference type="GO" id="GO:0045948">
    <property type="term" value="P:positive regulation of translational initiation"/>
    <property type="evidence" value="ECO:0007669"/>
    <property type="project" value="TreeGrafter"/>
</dbReference>
<accession>A0A2A9MN61</accession>
<dbReference type="SUPFAM" id="SSF50249">
    <property type="entry name" value="Nucleic acid-binding proteins"/>
    <property type="match status" value="1"/>
</dbReference>
<dbReference type="GeneID" id="40308732"/>
<dbReference type="EMBL" id="NWUJ01000002">
    <property type="protein sequence ID" value="PFH37293.1"/>
    <property type="molecule type" value="Genomic_DNA"/>
</dbReference>
<reference evidence="8 9" key="1">
    <citation type="submission" date="2017-09" db="EMBL/GenBank/DDBJ databases">
        <title>Genome sequencing of Besnoitia besnoiti strain Bb-Ger1.</title>
        <authorList>
            <person name="Schares G."/>
            <person name="Venepally P."/>
            <person name="Lorenzi H.A."/>
        </authorList>
    </citation>
    <scope>NUCLEOTIDE SEQUENCE [LARGE SCALE GENOMIC DNA]</scope>
    <source>
        <strain evidence="8 9">Bb-Ger1</strain>
    </source>
</reference>
<protein>
    <submittedName>
        <fullName evidence="8">DNA-directed RNA polymerase II RPB7</fullName>
    </submittedName>
</protein>
<evidence type="ECO:0000256" key="5">
    <source>
        <dbReference type="ARBA" id="ARBA00023242"/>
    </source>
</evidence>
<dbReference type="CDD" id="cd04329">
    <property type="entry name" value="RNAP_II_Rpb7_N"/>
    <property type="match status" value="1"/>
</dbReference>
<dbReference type="InterPro" id="IPR005576">
    <property type="entry name" value="Rpb7-like_N"/>
</dbReference>
<keyword evidence="9" id="KW-1185">Reference proteome</keyword>
<keyword evidence="4" id="KW-0804">Transcription</keyword>
<dbReference type="GO" id="GO:0003727">
    <property type="term" value="F:single-stranded RNA binding"/>
    <property type="evidence" value="ECO:0007669"/>
    <property type="project" value="TreeGrafter"/>
</dbReference>
<gene>
    <name evidence="8" type="ORF">BESB_037510</name>
</gene>
<dbReference type="GO" id="GO:0005665">
    <property type="term" value="C:RNA polymerase II, core complex"/>
    <property type="evidence" value="ECO:0007669"/>
    <property type="project" value="TreeGrafter"/>
</dbReference>
<dbReference type="Gene3D" id="3.30.1490.120">
    <property type="entry name" value="RNA polymerase Rpb7-like, N-terminal domain"/>
    <property type="match status" value="1"/>
</dbReference>